<feature type="non-terminal residue" evidence="1">
    <location>
        <position position="101"/>
    </location>
</feature>
<protein>
    <submittedName>
        <fullName evidence="1">Uncharacterized protein</fullName>
    </submittedName>
</protein>
<dbReference type="STRING" id="1314777.A0A164SXM1"/>
<proteinExistence type="predicted"/>
<dbReference type="EMBL" id="KV419413">
    <property type="protein sequence ID" value="KZS91897.1"/>
    <property type="molecule type" value="Genomic_DNA"/>
</dbReference>
<dbReference type="AlphaFoldDB" id="A0A164SXM1"/>
<evidence type="ECO:0000313" key="1">
    <source>
        <dbReference type="EMBL" id="KZS91897.1"/>
    </source>
</evidence>
<reference evidence="1 2" key="1">
    <citation type="journal article" date="2016" name="Mol. Biol. Evol.">
        <title>Comparative Genomics of Early-Diverging Mushroom-Forming Fungi Provides Insights into the Origins of Lignocellulose Decay Capabilities.</title>
        <authorList>
            <person name="Nagy L.G."/>
            <person name="Riley R."/>
            <person name="Tritt A."/>
            <person name="Adam C."/>
            <person name="Daum C."/>
            <person name="Floudas D."/>
            <person name="Sun H."/>
            <person name="Yadav J.S."/>
            <person name="Pangilinan J."/>
            <person name="Larsson K.H."/>
            <person name="Matsuura K."/>
            <person name="Barry K."/>
            <person name="Labutti K."/>
            <person name="Kuo R."/>
            <person name="Ohm R.A."/>
            <person name="Bhattacharya S.S."/>
            <person name="Shirouzu T."/>
            <person name="Yoshinaga Y."/>
            <person name="Martin F.M."/>
            <person name="Grigoriev I.V."/>
            <person name="Hibbett D.S."/>
        </authorList>
    </citation>
    <scope>NUCLEOTIDE SEQUENCE [LARGE SCALE GENOMIC DNA]</scope>
    <source>
        <strain evidence="1 2">HHB9708</strain>
    </source>
</reference>
<evidence type="ECO:0000313" key="2">
    <source>
        <dbReference type="Proteomes" id="UP000076722"/>
    </source>
</evidence>
<accession>A0A164SXM1</accession>
<gene>
    <name evidence="1" type="ORF">SISNIDRAFT_398732</name>
</gene>
<dbReference type="Proteomes" id="UP000076722">
    <property type="component" value="Unassembled WGS sequence"/>
</dbReference>
<dbReference type="OrthoDB" id="3186349at2759"/>
<organism evidence="1 2">
    <name type="scientific">Sistotremastrum niveocremeum HHB9708</name>
    <dbReference type="NCBI Taxonomy" id="1314777"/>
    <lineage>
        <taxon>Eukaryota</taxon>
        <taxon>Fungi</taxon>
        <taxon>Dikarya</taxon>
        <taxon>Basidiomycota</taxon>
        <taxon>Agaricomycotina</taxon>
        <taxon>Agaricomycetes</taxon>
        <taxon>Sistotremastrales</taxon>
        <taxon>Sistotremastraceae</taxon>
        <taxon>Sertulicium</taxon>
        <taxon>Sertulicium niveocremeum</taxon>
    </lineage>
</organism>
<keyword evidence="2" id="KW-1185">Reference proteome</keyword>
<name>A0A164SXM1_9AGAM</name>
<sequence>CKGPKSFYRTNEGEYETMEFNPKIRRFVYELRFPTHAQDVNRILWKLLCGGATVSGLSAKKLYICMPEISILGHTCNSYGRRADDTHVIKIVNWPACKTIS</sequence>
<feature type="non-terminal residue" evidence="1">
    <location>
        <position position="1"/>
    </location>
</feature>